<dbReference type="GO" id="GO:0003677">
    <property type="term" value="F:DNA binding"/>
    <property type="evidence" value="ECO:0007669"/>
    <property type="project" value="UniProtKB-KW"/>
</dbReference>
<name>A0A5Q0M206_VARPD</name>
<keyword evidence="4" id="KW-0804">Transcription</keyword>
<dbReference type="InterPro" id="IPR051054">
    <property type="entry name" value="SorC_transcr_regulators"/>
</dbReference>
<proteinExistence type="inferred from homology"/>
<sequence length="321" mass="34106">MDPELSLSIRAAWLAYVGGHTQEQIAERLGVSRVKVQRLIASAMQSGLIKFFVEGVPAECMALEDQLTEAFGLKRCVVVPTTQVDPDDSADAIPALAVAAARQLTRVLDAGEVRTIGVGHGRTLAAMVERMPAAIRRDTRFVSLLGSLTRRSAANPFDLIAKLAERTGGECYFMPVPFLADCRADAQVLRAQRGVQHVLELVRECELCVVGVGDLGPDTHLLRTQSVTADELAALRDAGAVGELAGCFVASNGKPVKCEMNERAVGASLDDLRGRDVLAVAGGAYKAEAICAVLHTGLITELIIDEAAAQLCLRHQAGPAM</sequence>
<evidence type="ECO:0000313" key="6">
    <source>
        <dbReference type="EMBL" id="QFZ83563.1"/>
    </source>
</evidence>
<protein>
    <submittedName>
        <fullName evidence="6">Sugar-binding transcriptional regulator</fullName>
    </submittedName>
</protein>
<dbReference type="Pfam" id="PF04198">
    <property type="entry name" value="Sugar-bind"/>
    <property type="match status" value="1"/>
</dbReference>
<dbReference type="GO" id="GO:0030246">
    <property type="term" value="F:carbohydrate binding"/>
    <property type="evidence" value="ECO:0007669"/>
    <property type="project" value="InterPro"/>
</dbReference>
<dbReference type="InterPro" id="IPR037171">
    <property type="entry name" value="NagB/RpiA_transferase-like"/>
</dbReference>
<dbReference type="GO" id="GO:0003700">
    <property type="term" value="F:DNA-binding transcription factor activity"/>
    <property type="evidence" value="ECO:0007669"/>
    <property type="project" value="InterPro"/>
</dbReference>
<organism evidence="6 7">
    <name type="scientific">Variovorax paradoxus</name>
    <dbReference type="NCBI Taxonomy" id="34073"/>
    <lineage>
        <taxon>Bacteria</taxon>
        <taxon>Pseudomonadati</taxon>
        <taxon>Pseudomonadota</taxon>
        <taxon>Betaproteobacteria</taxon>
        <taxon>Burkholderiales</taxon>
        <taxon>Comamonadaceae</taxon>
        <taxon>Variovorax</taxon>
    </lineage>
</organism>
<dbReference type="Proteomes" id="UP000326780">
    <property type="component" value="Chromosome"/>
</dbReference>
<dbReference type="PANTHER" id="PTHR34294:SF1">
    <property type="entry name" value="TRANSCRIPTIONAL REGULATOR LSRR"/>
    <property type="match status" value="1"/>
</dbReference>
<dbReference type="AlphaFoldDB" id="A0A5Q0M206"/>
<dbReference type="GO" id="GO:0006352">
    <property type="term" value="P:DNA-templated transcription initiation"/>
    <property type="evidence" value="ECO:0007669"/>
    <property type="project" value="InterPro"/>
</dbReference>
<dbReference type="RefSeq" id="WP_153282273.1">
    <property type="nucleotide sequence ID" value="NZ_CP045644.1"/>
</dbReference>
<comment type="similarity">
    <text evidence="1">Belongs to the SorC transcriptional regulatory family.</text>
</comment>
<evidence type="ECO:0000313" key="7">
    <source>
        <dbReference type="Proteomes" id="UP000326780"/>
    </source>
</evidence>
<feature type="domain" description="Sugar-binding" evidence="5">
    <location>
        <begin position="58"/>
        <end position="313"/>
    </location>
</feature>
<dbReference type="PANTHER" id="PTHR34294">
    <property type="entry name" value="TRANSCRIPTIONAL REGULATOR-RELATED"/>
    <property type="match status" value="1"/>
</dbReference>
<evidence type="ECO:0000256" key="3">
    <source>
        <dbReference type="ARBA" id="ARBA00023125"/>
    </source>
</evidence>
<dbReference type="InterPro" id="IPR007324">
    <property type="entry name" value="Sugar-bd_dom_put"/>
</dbReference>
<accession>A0A5Q0M206</accession>
<reference evidence="6 7" key="1">
    <citation type="submission" date="2019-10" db="EMBL/GenBank/DDBJ databases">
        <title>Complete genome sequence of Variovorax paradoxus 5C-2.</title>
        <authorList>
            <person name="Gogoleva N.E."/>
            <person name="Balkin A.S."/>
        </authorList>
    </citation>
    <scope>NUCLEOTIDE SEQUENCE [LARGE SCALE GENOMIC DNA]</scope>
    <source>
        <strain evidence="6 7">5C-2</strain>
    </source>
</reference>
<dbReference type="InterPro" id="IPR036388">
    <property type="entry name" value="WH-like_DNA-bd_sf"/>
</dbReference>
<dbReference type="Gene3D" id="1.10.10.10">
    <property type="entry name" value="Winged helix-like DNA-binding domain superfamily/Winged helix DNA-binding domain"/>
    <property type="match status" value="1"/>
</dbReference>
<dbReference type="EMBL" id="CP045644">
    <property type="protein sequence ID" value="QFZ83563.1"/>
    <property type="molecule type" value="Genomic_DNA"/>
</dbReference>
<gene>
    <name evidence="6" type="ORF">GFK26_12765</name>
</gene>
<keyword evidence="2" id="KW-0805">Transcription regulation</keyword>
<evidence type="ECO:0000256" key="2">
    <source>
        <dbReference type="ARBA" id="ARBA00023015"/>
    </source>
</evidence>
<evidence type="ECO:0000256" key="1">
    <source>
        <dbReference type="ARBA" id="ARBA00010466"/>
    </source>
</evidence>
<keyword evidence="3" id="KW-0238">DNA-binding</keyword>
<dbReference type="Gene3D" id="3.40.50.1360">
    <property type="match status" value="1"/>
</dbReference>
<dbReference type="SUPFAM" id="SSF100950">
    <property type="entry name" value="NagB/RpiA/CoA transferase-like"/>
    <property type="match status" value="1"/>
</dbReference>
<evidence type="ECO:0000259" key="5">
    <source>
        <dbReference type="Pfam" id="PF04198"/>
    </source>
</evidence>
<evidence type="ECO:0000256" key="4">
    <source>
        <dbReference type="ARBA" id="ARBA00023163"/>
    </source>
</evidence>